<keyword evidence="4 10" id="KW-0808">Transferase</keyword>
<dbReference type="STRING" id="485915.Dret_1413"/>
<organism evidence="11 12">
    <name type="scientific">Desulfohalobium retbaense (strain ATCC 49708 / DSM 5692 / JCM 16813 / HR100)</name>
    <dbReference type="NCBI Taxonomy" id="485915"/>
    <lineage>
        <taxon>Bacteria</taxon>
        <taxon>Pseudomonadati</taxon>
        <taxon>Thermodesulfobacteriota</taxon>
        <taxon>Desulfovibrionia</taxon>
        <taxon>Desulfovibrionales</taxon>
        <taxon>Desulfohalobiaceae</taxon>
        <taxon>Desulfohalobium</taxon>
    </lineage>
</organism>
<reference evidence="11 12" key="2">
    <citation type="journal article" date="2010" name="Stand. Genomic Sci.">
        <title>Complete genome sequence of Desulfohalobium retbaense type strain (HR(100)).</title>
        <authorList>
            <person name="Spring S."/>
            <person name="Nolan M."/>
            <person name="Lapidus A."/>
            <person name="Glavina Del Rio T."/>
            <person name="Copeland A."/>
            <person name="Tice H."/>
            <person name="Cheng J.F."/>
            <person name="Lucas S."/>
            <person name="Land M."/>
            <person name="Chen F."/>
            <person name="Bruce D."/>
            <person name="Goodwin L."/>
            <person name="Pitluck S."/>
            <person name="Ivanova N."/>
            <person name="Mavromatis K."/>
            <person name="Mikhailova N."/>
            <person name="Pati A."/>
            <person name="Chen A."/>
            <person name="Palaniappan K."/>
            <person name="Hauser L."/>
            <person name="Chang Y.J."/>
            <person name="Jeffries C.D."/>
            <person name="Munk C."/>
            <person name="Kiss H."/>
            <person name="Chain P."/>
            <person name="Han C."/>
            <person name="Brettin T."/>
            <person name="Detter J.C."/>
            <person name="Schuler E."/>
            <person name="Goker M."/>
            <person name="Rohde M."/>
            <person name="Bristow J."/>
            <person name="Eisen J.A."/>
            <person name="Markowitz V."/>
            <person name="Hugenholtz P."/>
            <person name="Kyrpides N.C."/>
            <person name="Klenk H.P."/>
        </authorList>
    </citation>
    <scope>NUCLEOTIDE SEQUENCE [LARGE SCALE GENOMIC DNA]</scope>
    <source>
        <strain evidence="11 12">DSM 5692</strain>
    </source>
</reference>
<dbReference type="GO" id="GO:0008654">
    <property type="term" value="P:phospholipid biosynthetic process"/>
    <property type="evidence" value="ECO:0007669"/>
    <property type="project" value="UniProtKB-KW"/>
</dbReference>
<evidence type="ECO:0000256" key="8">
    <source>
        <dbReference type="ARBA" id="ARBA00024069"/>
    </source>
</evidence>
<sequence length="362" mass="38074">MNKPSRPCIAVDAMGGDFGPQVVVPGALNAAKANALSLVFVGREEEIRPHLDQADTTGVEVDVVDAREVVAMSDKPSQLRRKQDTSIQKAFLQVKKGRADGVVSAGNSGASLACGMFTLGRIKGIERPALASILPTEKNPLVLIDVGANVDCKARHLFQFGLMADVLAKDVLQIESPRVGILSIGEEEGKGNALVRDAYTMLSRSSLNFVGNIEGRDIFGGDIDVAVCDGFVGNVALKISEGLAHSLSRILKRELTTGVMAKLGCLLARDGFRRFAKRVDYAEYGGAPLLGLNGIALVCHGASNAKSISSAVAMAGTFVDNNANEHLVQGLTRNKELSLYGRGNGEASEAAASQELPKASSS</sequence>
<keyword evidence="12" id="KW-1185">Reference proteome</keyword>
<comment type="subcellular location">
    <subcellularLocation>
        <location evidence="10">Cytoplasm</location>
    </subcellularLocation>
    <text evidence="10">Associated with the membrane possibly through PlsY.</text>
</comment>
<keyword evidence="2 10" id="KW-0963">Cytoplasm</keyword>
<evidence type="ECO:0000256" key="2">
    <source>
        <dbReference type="ARBA" id="ARBA00022490"/>
    </source>
</evidence>
<dbReference type="OrthoDB" id="9806408at2"/>
<dbReference type="GO" id="GO:0006633">
    <property type="term" value="P:fatty acid biosynthetic process"/>
    <property type="evidence" value="ECO:0007669"/>
    <property type="project" value="UniProtKB-UniRule"/>
</dbReference>
<evidence type="ECO:0000256" key="4">
    <source>
        <dbReference type="ARBA" id="ARBA00022679"/>
    </source>
</evidence>
<dbReference type="GO" id="GO:0043811">
    <property type="term" value="F:phosphate:acyl-[acyl carrier protein] acyltransferase activity"/>
    <property type="evidence" value="ECO:0007669"/>
    <property type="project" value="UniProtKB-UniRule"/>
</dbReference>
<evidence type="ECO:0000313" key="12">
    <source>
        <dbReference type="Proteomes" id="UP000001052"/>
    </source>
</evidence>
<evidence type="ECO:0000256" key="7">
    <source>
        <dbReference type="ARBA" id="ARBA00023264"/>
    </source>
</evidence>
<evidence type="ECO:0000256" key="6">
    <source>
        <dbReference type="ARBA" id="ARBA00023209"/>
    </source>
</evidence>
<dbReference type="PANTHER" id="PTHR30100:SF1">
    <property type="entry name" value="PHOSPHATE ACYLTRANSFERASE"/>
    <property type="match status" value="1"/>
</dbReference>
<dbReference type="UniPathway" id="UPA00085"/>
<accession>C8X2Q3</accession>
<dbReference type="Pfam" id="PF02504">
    <property type="entry name" value="FA_synthesis"/>
    <property type="match status" value="1"/>
</dbReference>
<dbReference type="PANTHER" id="PTHR30100">
    <property type="entry name" value="FATTY ACID/PHOSPHOLIPID SYNTHESIS PROTEIN PLSX"/>
    <property type="match status" value="1"/>
</dbReference>
<gene>
    <name evidence="10" type="primary">plsX</name>
    <name evidence="11" type="ordered locus">Dret_1413</name>
</gene>
<dbReference type="AlphaFoldDB" id="C8X2Q3"/>
<proteinExistence type="inferred from homology"/>
<comment type="function">
    <text evidence="10">Catalyzes the reversible formation of acyl-phosphate (acyl-PO(4)) from acyl-[acyl-carrier-protein] (acyl-ACP). This enzyme utilizes acyl-ACP as fatty acyl donor, but not acyl-CoA.</text>
</comment>
<name>C8X2Q3_DESRD</name>
<dbReference type="eggNOG" id="COG0416">
    <property type="taxonomic scope" value="Bacteria"/>
</dbReference>
<dbReference type="SUPFAM" id="SSF53659">
    <property type="entry name" value="Isocitrate/Isopropylmalate dehydrogenase-like"/>
    <property type="match status" value="1"/>
</dbReference>
<evidence type="ECO:0000256" key="5">
    <source>
        <dbReference type="ARBA" id="ARBA00023098"/>
    </source>
</evidence>
<keyword evidence="7 10" id="KW-1208">Phospholipid metabolism</keyword>
<reference evidence="12" key="1">
    <citation type="submission" date="2009-09" db="EMBL/GenBank/DDBJ databases">
        <title>The complete chromosome of Desulfohalobium retbaense DSM 5692.</title>
        <authorList>
            <consortium name="US DOE Joint Genome Institute (JGI-PGF)"/>
            <person name="Lucas S."/>
            <person name="Copeland A."/>
            <person name="Lapidus A."/>
            <person name="Glavina del Rio T."/>
            <person name="Dalin E."/>
            <person name="Tice H."/>
            <person name="Bruce D."/>
            <person name="Goodwin L."/>
            <person name="Pitluck S."/>
            <person name="Kyrpides N."/>
            <person name="Mavromatis K."/>
            <person name="Ivanova N."/>
            <person name="Mikhailova N."/>
            <person name="Munk A.C."/>
            <person name="Brettin T."/>
            <person name="Detter J.C."/>
            <person name="Han C."/>
            <person name="Tapia R."/>
            <person name="Larimer F."/>
            <person name="Land M."/>
            <person name="Hauser L."/>
            <person name="Markowitz V."/>
            <person name="Cheng J.-F."/>
            <person name="Hugenholtz P."/>
            <person name="Woyke T."/>
            <person name="Wu D."/>
            <person name="Spring S."/>
            <person name="Klenk H.-P."/>
            <person name="Eisen J.A."/>
        </authorList>
    </citation>
    <scope>NUCLEOTIDE SEQUENCE [LARGE SCALE GENOMIC DNA]</scope>
    <source>
        <strain evidence="12">DSM 5692</strain>
    </source>
</reference>
<dbReference type="HAMAP" id="MF_00019">
    <property type="entry name" value="PlsX"/>
    <property type="match status" value="1"/>
</dbReference>
<dbReference type="EC" id="2.3.1.274" evidence="8 10"/>
<dbReference type="InterPro" id="IPR012281">
    <property type="entry name" value="Phospholipid_synth_PlsX-like"/>
</dbReference>
<evidence type="ECO:0000313" key="11">
    <source>
        <dbReference type="EMBL" id="ACV68700.1"/>
    </source>
</evidence>
<evidence type="ECO:0000256" key="3">
    <source>
        <dbReference type="ARBA" id="ARBA00022516"/>
    </source>
</evidence>
<dbReference type="RefSeq" id="WP_015751847.1">
    <property type="nucleotide sequence ID" value="NC_013223.1"/>
</dbReference>
<keyword evidence="3 10" id="KW-0444">Lipid biosynthesis</keyword>
<dbReference type="NCBIfam" id="TIGR00182">
    <property type="entry name" value="plsX"/>
    <property type="match status" value="1"/>
</dbReference>
<evidence type="ECO:0000256" key="9">
    <source>
        <dbReference type="ARBA" id="ARBA00046608"/>
    </source>
</evidence>
<comment type="subunit">
    <text evidence="9 10">Homodimer. Probably interacts with PlsY.</text>
</comment>
<dbReference type="KEGG" id="drt:Dret_1413"/>
<comment type="similarity">
    <text evidence="10">Belongs to the PlsX family.</text>
</comment>
<dbReference type="GO" id="GO:0005737">
    <property type="term" value="C:cytoplasm"/>
    <property type="evidence" value="ECO:0007669"/>
    <property type="project" value="UniProtKB-SubCell"/>
</dbReference>
<comment type="pathway">
    <text evidence="10">Lipid metabolism; phospholipid metabolism.</text>
</comment>
<dbReference type="PIRSF" id="PIRSF002465">
    <property type="entry name" value="Phsphlp_syn_PlsX"/>
    <property type="match status" value="1"/>
</dbReference>
<dbReference type="InterPro" id="IPR003664">
    <property type="entry name" value="FA_synthesis"/>
</dbReference>
<dbReference type="Proteomes" id="UP000001052">
    <property type="component" value="Chromosome"/>
</dbReference>
<evidence type="ECO:0000256" key="10">
    <source>
        <dbReference type="HAMAP-Rule" id="MF_00019"/>
    </source>
</evidence>
<comment type="catalytic activity">
    <reaction evidence="1 10">
        <text>a fatty acyl-[ACP] + phosphate = an acyl phosphate + holo-[ACP]</text>
        <dbReference type="Rhea" id="RHEA:42292"/>
        <dbReference type="Rhea" id="RHEA-COMP:9685"/>
        <dbReference type="Rhea" id="RHEA-COMP:14125"/>
        <dbReference type="ChEBI" id="CHEBI:43474"/>
        <dbReference type="ChEBI" id="CHEBI:59918"/>
        <dbReference type="ChEBI" id="CHEBI:64479"/>
        <dbReference type="ChEBI" id="CHEBI:138651"/>
        <dbReference type="EC" id="2.3.1.274"/>
    </reaction>
</comment>
<dbReference type="Gene3D" id="3.40.718.10">
    <property type="entry name" value="Isopropylmalate Dehydrogenase"/>
    <property type="match status" value="1"/>
</dbReference>
<evidence type="ECO:0000256" key="1">
    <source>
        <dbReference type="ARBA" id="ARBA00001232"/>
    </source>
</evidence>
<keyword evidence="5 10" id="KW-0443">Lipid metabolism</keyword>
<dbReference type="HOGENOM" id="CLU_039379_1_1_7"/>
<dbReference type="EMBL" id="CP001734">
    <property type="protein sequence ID" value="ACV68700.1"/>
    <property type="molecule type" value="Genomic_DNA"/>
</dbReference>
<protein>
    <recommendedName>
        <fullName evidence="8 10">Phosphate acyltransferase</fullName>
        <ecNumber evidence="8 10">2.3.1.274</ecNumber>
    </recommendedName>
    <alternativeName>
        <fullName evidence="10">Acyl-ACP phosphotransacylase</fullName>
    </alternativeName>
    <alternativeName>
        <fullName evidence="10">Acyl-[acyl-carrier-protein]--phosphate acyltransferase</fullName>
    </alternativeName>
    <alternativeName>
        <fullName evidence="10">Phosphate-acyl-ACP acyltransferase</fullName>
    </alternativeName>
</protein>
<keyword evidence="6 10" id="KW-0594">Phospholipid biosynthesis</keyword>